<sequence length="194" mass="22594">MEEVKKKKTYRNFTRSEKAIVHAYVELMQKNKKITVTDIVNTADLNRSTFYAHFKTADDVREKIQTDVINELFGSINKNAIKSVLEDPYDIMNHVREFIEDDEEMYKMLLNTDGADKFLKRLRDIVIEKCMRDASEASYISDKESFEMNLRLFIGGYVSVIEDWAAGSIGMSLKKCTEIMSESIKICIQKYVKR</sequence>
<dbReference type="Proteomes" id="UP001198242">
    <property type="component" value="Unassembled WGS sequence"/>
</dbReference>
<proteinExistence type="predicted"/>
<keyword evidence="3" id="KW-1185">Reference proteome</keyword>
<name>A0AAE3DYX7_9FIRM</name>
<organism evidence="2 3">
    <name type="scientific">Hominilimicola fabiformis</name>
    <dbReference type="NCBI Taxonomy" id="2885356"/>
    <lineage>
        <taxon>Bacteria</taxon>
        <taxon>Bacillati</taxon>
        <taxon>Bacillota</taxon>
        <taxon>Clostridia</taxon>
        <taxon>Eubacteriales</taxon>
        <taxon>Oscillospiraceae</taxon>
        <taxon>Hominilimicola</taxon>
    </lineage>
</organism>
<dbReference type="Pfam" id="PF14278">
    <property type="entry name" value="TetR_C_8"/>
    <property type="match status" value="1"/>
</dbReference>
<dbReference type="InterPro" id="IPR039532">
    <property type="entry name" value="TetR_C_Firmicutes"/>
</dbReference>
<comment type="caution">
    <text evidence="2">The sequence shown here is derived from an EMBL/GenBank/DDBJ whole genome shotgun (WGS) entry which is preliminary data.</text>
</comment>
<dbReference type="AlphaFoldDB" id="A0AAE3DYX7"/>
<evidence type="ECO:0000313" key="2">
    <source>
        <dbReference type="EMBL" id="MCC2210512.1"/>
    </source>
</evidence>
<dbReference type="PANTHER" id="PTHR43479">
    <property type="entry name" value="ACREF/ENVCD OPERON REPRESSOR-RELATED"/>
    <property type="match status" value="1"/>
</dbReference>
<protein>
    <submittedName>
        <fullName evidence="2">TetR/AcrR family transcriptional regulator</fullName>
    </submittedName>
</protein>
<evidence type="ECO:0000313" key="3">
    <source>
        <dbReference type="Proteomes" id="UP001198242"/>
    </source>
</evidence>
<dbReference type="SUPFAM" id="SSF46689">
    <property type="entry name" value="Homeodomain-like"/>
    <property type="match status" value="1"/>
</dbReference>
<accession>A0AAE3DYX7</accession>
<evidence type="ECO:0000259" key="1">
    <source>
        <dbReference type="Pfam" id="PF14278"/>
    </source>
</evidence>
<gene>
    <name evidence="2" type="ORF">LKE05_06875</name>
</gene>
<dbReference type="RefSeq" id="WP_022229003.1">
    <property type="nucleotide sequence ID" value="NZ_JAJEQM010000008.1"/>
</dbReference>
<dbReference type="PANTHER" id="PTHR43479:SF11">
    <property type="entry name" value="ACREF_ENVCD OPERON REPRESSOR-RELATED"/>
    <property type="match status" value="1"/>
</dbReference>
<feature type="domain" description="Transcriptional regulator TetR C-terminal Firmicutes type" evidence="1">
    <location>
        <begin position="86"/>
        <end position="184"/>
    </location>
</feature>
<dbReference type="InterPro" id="IPR009057">
    <property type="entry name" value="Homeodomain-like_sf"/>
</dbReference>
<dbReference type="Gene3D" id="1.10.357.10">
    <property type="entry name" value="Tetracycline Repressor, domain 2"/>
    <property type="match status" value="1"/>
</dbReference>
<reference evidence="2 3" key="1">
    <citation type="submission" date="2021-10" db="EMBL/GenBank/DDBJ databases">
        <title>Anaerobic single-cell dispensing facilitates the cultivation of human gut bacteria.</title>
        <authorList>
            <person name="Afrizal A."/>
        </authorList>
    </citation>
    <scope>NUCLEOTIDE SEQUENCE [LARGE SCALE GENOMIC DNA]</scope>
    <source>
        <strain evidence="2 3">CLA-AA-H232</strain>
    </source>
</reference>
<dbReference type="EMBL" id="JAJEQM010000008">
    <property type="protein sequence ID" value="MCC2210512.1"/>
    <property type="molecule type" value="Genomic_DNA"/>
</dbReference>
<dbReference type="InterPro" id="IPR050624">
    <property type="entry name" value="HTH-type_Tx_Regulator"/>
</dbReference>